<name>A0A2T8HMR9_9SPHI</name>
<accession>A0A2T8HMR9</accession>
<dbReference type="AlphaFoldDB" id="A0A2T8HMR9"/>
<dbReference type="OrthoDB" id="526037at2"/>
<reference evidence="2 3" key="1">
    <citation type="submission" date="2018-04" db="EMBL/GenBank/DDBJ databases">
        <title>Sphingobacterium cortibacter sp. nov.</title>
        <authorList>
            <person name="Li Y."/>
        </authorList>
    </citation>
    <scope>NUCLEOTIDE SEQUENCE [LARGE SCALE GENOMIC DNA]</scope>
    <source>
        <strain evidence="2 3">2c-3</strain>
    </source>
</reference>
<dbReference type="Gene3D" id="3.90.1200.10">
    <property type="match status" value="1"/>
</dbReference>
<dbReference type="EMBL" id="QDKG01000001">
    <property type="protein sequence ID" value="PVH26716.1"/>
    <property type="molecule type" value="Genomic_DNA"/>
</dbReference>
<comment type="caution">
    <text evidence="2">The sequence shown here is derived from an EMBL/GenBank/DDBJ whole genome shotgun (WGS) entry which is preliminary data.</text>
</comment>
<dbReference type="SUPFAM" id="SSF56112">
    <property type="entry name" value="Protein kinase-like (PK-like)"/>
    <property type="match status" value="1"/>
</dbReference>
<dbReference type="RefSeq" id="WP_116774575.1">
    <property type="nucleotide sequence ID" value="NZ_QDKG01000001.1"/>
</dbReference>
<dbReference type="Pfam" id="PF01636">
    <property type="entry name" value="APH"/>
    <property type="match status" value="1"/>
</dbReference>
<dbReference type="InterPro" id="IPR002575">
    <property type="entry name" value="Aminoglycoside_PTrfase"/>
</dbReference>
<evidence type="ECO:0000259" key="1">
    <source>
        <dbReference type="Pfam" id="PF01636"/>
    </source>
</evidence>
<keyword evidence="3" id="KW-1185">Reference proteome</keyword>
<sequence>MENENDLILSIAAHFQTEGVISQVKRFGSGHINDTFRLDTEKVGDPSYLLQRINRFIFPEPQHLMDNMDLVCGHLQTKFAHLGKEQVQRRTLTIIPTKHSKLYHEDAQGDSWRMLLLIENTHSVDLVRSPAQAYAGGAAFGAFQRQLADLEAKKLHVLLPRFHDVDYRLENLRNALITHPMGRTVEPEVQKLLQAMEIRETDMRRDFIERIVTVSPLRIIHNDTKFNNLLLDQDDRPQCVIDLDTVMPGYVAFDFGDAIRTIINSGQEDDPALENITLNIPLFEAYTNGYLQEAGSFLTEPEMDSLLYGVYLLPYMQILRFLTDYIEYDPYYKTEYPSHNLVRAQAQFKLLTELEAHRTRLQYILHQFAAS</sequence>
<organism evidence="2 3">
    <name type="scientific">Sphingobacterium corticibacter</name>
    <dbReference type="NCBI Taxonomy" id="2171749"/>
    <lineage>
        <taxon>Bacteria</taxon>
        <taxon>Pseudomonadati</taxon>
        <taxon>Bacteroidota</taxon>
        <taxon>Sphingobacteriia</taxon>
        <taxon>Sphingobacteriales</taxon>
        <taxon>Sphingobacteriaceae</taxon>
        <taxon>Sphingobacterium</taxon>
    </lineage>
</organism>
<dbReference type="InterPro" id="IPR011009">
    <property type="entry name" value="Kinase-like_dom_sf"/>
</dbReference>
<protein>
    <submittedName>
        <fullName evidence="2">Desulfatase</fullName>
    </submittedName>
</protein>
<feature type="domain" description="Aminoglycoside phosphotransferase" evidence="1">
    <location>
        <begin position="24"/>
        <end position="264"/>
    </location>
</feature>
<evidence type="ECO:0000313" key="3">
    <source>
        <dbReference type="Proteomes" id="UP000245627"/>
    </source>
</evidence>
<dbReference type="PANTHER" id="PTHR21064:SF5">
    <property type="entry name" value="SLR1880 PROTEIN"/>
    <property type="match status" value="1"/>
</dbReference>
<proteinExistence type="predicted"/>
<dbReference type="Proteomes" id="UP000245627">
    <property type="component" value="Unassembled WGS sequence"/>
</dbReference>
<dbReference type="PANTHER" id="PTHR21064">
    <property type="entry name" value="AMINOGLYCOSIDE PHOSPHOTRANSFERASE DOMAIN-CONTAINING PROTEIN-RELATED"/>
    <property type="match status" value="1"/>
</dbReference>
<gene>
    <name evidence="2" type="ORF">DC487_03660</name>
</gene>
<evidence type="ECO:0000313" key="2">
    <source>
        <dbReference type="EMBL" id="PVH26716.1"/>
    </source>
</evidence>
<dbReference type="InterPro" id="IPR050249">
    <property type="entry name" value="Pseudomonas-type_ThrB"/>
</dbReference>